<comment type="catalytic activity">
    <reaction evidence="5 6">
        <text>octanoyl-[ACP] + L-lysyl-[protein] = N(6)-octanoyl-L-lysyl-[protein] + holo-[ACP] + H(+)</text>
        <dbReference type="Rhea" id="RHEA:17665"/>
        <dbReference type="Rhea" id="RHEA-COMP:9636"/>
        <dbReference type="Rhea" id="RHEA-COMP:9685"/>
        <dbReference type="Rhea" id="RHEA-COMP:9752"/>
        <dbReference type="Rhea" id="RHEA-COMP:9928"/>
        <dbReference type="ChEBI" id="CHEBI:15378"/>
        <dbReference type="ChEBI" id="CHEBI:29969"/>
        <dbReference type="ChEBI" id="CHEBI:64479"/>
        <dbReference type="ChEBI" id="CHEBI:78463"/>
        <dbReference type="ChEBI" id="CHEBI:78809"/>
        <dbReference type="EC" id="2.3.1.181"/>
    </reaction>
</comment>
<evidence type="ECO:0000259" key="10">
    <source>
        <dbReference type="PROSITE" id="PS51733"/>
    </source>
</evidence>
<protein>
    <recommendedName>
        <fullName evidence="5 6">Octanoyltransferase</fullName>
        <ecNumber evidence="5 6">2.3.1.181</ecNumber>
    </recommendedName>
    <alternativeName>
        <fullName evidence="5">Lipoate-protein ligase B</fullName>
    </alternativeName>
    <alternativeName>
        <fullName evidence="5">Lipoyl/octanoyl transferase</fullName>
    </alternativeName>
    <alternativeName>
        <fullName evidence="5">Octanoyl-[acyl-carrier-protein]-protein N-octanoyltransferase</fullName>
    </alternativeName>
</protein>
<organism evidence="11">
    <name type="scientific">Proteinivorax hydrogeniformans</name>
    <dbReference type="NCBI Taxonomy" id="1826727"/>
    <lineage>
        <taxon>Bacteria</taxon>
        <taxon>Bacillati</taxon>
        <taxon>Bacillota</taxon>
        <taxon>Clostridia</taxon>
        <taxon>Eubacteriales</taxon>
        <taxon>Proteinivoracaceae</taxon>
        <taxon>Proteinivorax</taxon>
    </lineage>
</organism>
<dbReference type="InterPro" id="IPR004143">
    <property type="entry name" value="BPL_LPL_catalytic"/>
</dbReference>
<reference evidence="11" key="2">
    <citation type="submission" date="2024-06" db="EMBL/GenBank/DDBJ databases">
        <authorList>
            <person name="Petrova K.O."/>
            <person name="Toshchakov S.V."/>
            <person name="Boltjanskaja Y.V."/>
            <person name="Kevbrin V.V."/>
        </authorList>
    </citation>
    <scope>NUCLEOTIDE SEQUENCE</scope>
    <source>
        <strain evidence="11">Z-710</strain>
    </source>
</reference>
<name>A0AAU8HRR4_9FIRM</name>
<dbReference type="EMBL" id="CP159485">
    <property type="protein sequence ID" value="XCI28254.1"/>
    <property type="molecule type" value="Genomic_DNA"/>
</dbReference>
<dbReference type="InterPro" id="IPR000544">
    <property type="entry name" value="Octanoyltransferase"/>
</dbReference>
<feature type="active site" description="Acyl-thioester intermediate" evidence="5 7">
    <location>
        <position position="176"/>
    </location>
</feature>
<keyword evidence="3 5" id="KW-0012">Acyltransferase</keyword>
<dbReference type="PROSITE" id="PS51733">
    <property type="entry name" value="BPL_LPL_CATALYTIC"/>
    <property type="match status" value="1"/>
</dbReference>
<accession>A0AAU8HRR4</accession>
<keyword evidence="5" id="KW-0963">Cytoplasm</keyword>
<feature type="site" description="Lowers pKa of active site Cys" evidence="5 9">
    <location>
        <position position="142"/>
    </location>
</feature>
<evidence type="ECO:0000256" key="2">
    <source>
        <dbReference type="ARBA" id="ARBA00022679"/>
    </source>
</evidence>
<dbReference type="PIRSF" id="PIRSF016262">
    <property type="entry name" value="LPLase"/>
    <property type="match status" value="1"/>
</dbReference>
<evidence type="ECO:0000256" key="8">
    <source>
        <dbReference type="PIRSR" id="PIRSR016262-2"/>
    </source>
</evidence>
<evidence type="ECO:0000256" key="1">
    <source>
        <dbReference type="ARBA" id="ARBA00004821"/>
    </source>
</evidence>
<dbReference type="NCBIfam" id="TIGR00214">
    <property type="entry name" value="lipB"/>
    <property type="match status" value="1"/>
</dbReference>
<dbReference type="RefSeq" id="WP_353892827.1">
    <property type="nucleotide sequence ID" value="NZ_CP159485.1"/>
</dbReference>
<dbReference type="GO" id="GO:0005737">
    <property type="term" value="C:cytoplasm"/>
    <property type="evidence" value="ECO:0007669"/>
    <property type="project" value="UniProtKB-SubCell"/>
</dbReference>
<dbReference type="HAMAP" id="MF_00013">
    <property type="entry name" value="LipB"/>
    <property type="match status" value="1"/>
</dbReference>
<dbReference type="PANTHER" id="PTHR10993:SF7">
    <property type="entry name" value="LIPOYLTRANSFERASE 2, MITOCHONDRIAL-RELATED"/>
    <property type="match status" value="1"/>
</dbReference>
<gene>
    <name evidence="5 11" type="primary">lipB</name>
    <name evidence="11" type="ORF">PRVXH_002206</name>
</gene>
<dbReference type="Gene3D" id="3.30.930.10">
    <property type="entry name" value="Bira Bifunctional Protein, Domain 2"/>
    <property type="match status" value="1"/>
</dbReference>
<evidence type="ECO:0000256" key="9">
    <source>
        <dbReference type="PIRSR" id="PIRSR016262-3"/>
    </source>
</evidence>
<sequence length="222" mass="25027">MDERLRVISLGKCRYKKALAIQHELLEKRQKGDIGDTLILVEHPPVITTGRNASKSNIIASKEYLSENGIELIETNRGGDVTYHGDGQLVGYPIFNLEDNKLGVRQFVEKLEQVFIDLLTEKYDVNATRHEQHRGVWVGNEKVVAIGIAVKQGVTMHGFAMNINTNLEHFKLIIPCGLAEMGVTSLQKQVGEKVDFQQASSLVLEKICDTFEFNSYEKIERN</sequence>
<evidence type="ECO:0000256" key="4">
    <source>
        <dbReference type="ARBA" id="ARBA00024732"/>
    </source>
</evidence>
<reference evidence="11" key="1">
    <citation type="journal article" date="2018" name="Antonie Van Leeuwenhoek">
        <title>Proteinivorax hydrogeniformans sp. nov., an anaerobic, haloalkaliphilic bacterium fermenting proteinaceous compounds with high hydrogen production.</title>
        <authorList>
            <person name="Boltyanskaya Y."/>
            <person name="Detkova E."/>
            <person name="Pimenov N."/>
            <person name="Kevbrin V."/>
        </authorList>
    </citation>
    <scope>NUCLEOTIDE SEQUENCE</scope>
    <source>
        <strain evidence="11">Z-710</strain>
    </source>
</reference>
<dbReference type="GO" id="GO:0033819">
    <property type="term" value="F:lipoyl(octanoyl) transferase activity"/>
    <property type="evidence" value="ECO:0007669"/>
    <property type="project" value="UniProtKB-EC"/>
</dbReference>
<comment type="pathway">
    <text evidence="1 5 6">Protein modification; protein lipoylation via endogenous pathway; protein N(6)-(lipoyl)lysine from octanoyl-[acyl-carrier-protein]: step 1/2.</text>
</comment>
<comment type="similarity">
    <text evidence="5 6">Belongs to the LipB family.</text>
</comment>
<dbReference type="GO" id="GO:0009249">
    <property type="term" value="P:protein lipoylation"/>
    <property type="evidence" value="ECO:0007669"/>
    <property type="project" value="InterPro"/>
</dbReference>
<dbReference type="CDD" id="cd16444">
    <property type="entry name" value="LipB"/>
    <property type="match status" value="1"/>
</dbReference>
<dbReference type="InterPro" id="IPR020605">
    <property type="entry name" value="Octanoyltransferase_CS"/>
</dbReference>
<dbReference type="EC" id="2.3.1.181" evidence="5 6"/>
<evidence type="ECO:0000256" key="5">
    <source>
        <dbReference type="HAMAP-Rule" id="MF_00013"/>
    </source>
</evidence>
<dbReference type="SUPFAM" id="SSF55681">
    <property type="entry name" value="Class II aaRS and biotin synthetases"/>
    <property type="match status" value="1"/>
</dbReference>
<dbReference type="NCBIfam" id="NF010925">
    <property type="entry name" value="PRK14345.1"/>
    <property type="match status" value="1"/>
</dbReference>
<evidence type="ECO:0000256" key="3">
    <source>
        <dbReference type="ARBA" id="ARBA00023315"/>
    </source>
</evidence>
<dbReference type="PANTHER" id="PTHR10993">
    <property type="entry name" value="OCTANOYLTRANSFERASE"/>
    <property type="match status" value="1"/>
</dbReference>
<proteinExistence type="inferred from homology"/>
<feature type="binding site" evidence="5 8">
    <location>
        <begin position="145"/>
        <end position="147"/>
    </location>
    <ligand>
        <name>substrate</name>
    </ligand>
</feature>
<dbReference type="Pfam" id="PF21948">
    <property type="entry name" value="LplA-B_cat"/>
    <property type="match status" value="1"/>
</dbReference>
<feature type="binding site" evidence="5 8">
    <location>
        <begin position="158"/>
        <end position="160"/>
    </location>
    <ligand>
        <name>substrate</name>
    </ligand>
</feature>
<keyword evidence="2 5" id="KW-0808">Transferase</keyword>
<feature type="binding site" evidence="5 8">
    <location>
        <begin position="77"/>
        <end position="84"/>
    </location>
    <ligand>
        <name>substrate</name>
    </ligand>
</feature>
<evidence type="ECO:0000256" key="6">
    <source>
        <dbReference type="PIRNR" id="PIRNR016262"/>
    </source>
</evidence>
<evidence type="ECO:0000256" key="7">
    <source>
        <dbReference type="PIRSR" id="PIRSR016262-1"/>
    </source>
</evidence>
<comment type="function">
    <text evidence="4 5 6">Catalyzes the transfer of endogenously produced octanoic acid from octanoyl-acyl-carrier-protein onto the lipoyl domains of lipoate-dependent enzymes. Lipoyl-ACP can also act as a substrate although octanoyl-ACP is likely to be the physiological substrate.</text>
</comment>
<dbReference type="PROSITE" id="PS01313">
    <property type="entry name" value="LIPB"/>
    <property type="match status" value="1"/>
</dbReference>
<dbReference type="AlphaFoldDB" id="A0AAU8HRR4"/>
<comment type="miscellaneous">
    <text evidence="5">In the reaction, the free carboxyl group of octanoic acid is attached via an amide linkage to the epsilon-amino group of a specific lysine residue of lipoyl domains of lipoate-dependent enzymes.</text>
</comment>
<feature type="domain" description="BPL/LPL catalytic" evidence="10">
    <location>
        <begin position="32"/>
        <end position="215"/>
    </location>
</feature>
<dbReference type="InterPro" id="IPR045864">
    <property type="entry name" value="aa-tRNA-synth_II/BPL/LPL"/>
</dbReference>
<evidence type="ECO:0000313" key="11">
    <source>
        <dbReference type="EMBL" id="XCI28254.1"/>
    </source>
</evidence>
<comment type="subcellular location">
    <subcellularLocation>
        <location evidence="5">Cytoplasm</location>
    </subcellularLocation>
</comment>